<protein>
    <submittedName>
        <fullName evidence="2">Uncharacterized protein</fullName>
    </submittedName>
</protein>
<keyword evidence="3" id="KW-1185">Reference proteome</keyword>
<dbReference type="RefSeq" id="WP_344613412.1">
    <property type="nucleotide sequence ID" value="NZ_BAAARV010000025.1"/>
</dbReference>
<accession>A0ABP5TBK1</accession>
<dbReference type="Proteomes" id="UP001501444">
    <property type="component" value="Unassembled WGS sequence"/>
</dbReference>
<keyword evidence="1" id="KW-1133">Transmembrane helix</keyword>
<gene>
    <name evidence="2" type="ORF">GCM10010170_034620</name>
</gene>
<keyword evidence="1" id="KW-0812">Transmembrane</keyword>
<sequence length="75" mass="8568">MSARATLDRAWRWLNWVVFGTGMALVAASHWWRPLLWPGVVLWVGAGLVNVGYGVAILRLLWNRRGKRRSARPTN</sequence>
<feature type="transmembrane region" description="Helical" evidence="1">
    <location>
        <begin position="38"/>
        <end position="62"/>
    </location>
</feature>
<evidence type="ECO:0000256" key="1">
    <source>
        <dbReference type="SAM" id="Phobius"/>
    </source>
</evidence>
<dbReference type="EMBL" id="BAAARV010000025">
    <property type="protein sequence ID" value="GAA2347229.1"/>
    <property type="molecule type" value="Genomic_DNA"/>
</dbReference>
<feature type="transmembrane region" description="Helical" evidence="1">
    <location>
        <begin position="12"/>
        <end position="32"/>
    </location>
</feature>
<keyword evidence="1" id="KW-0472">Membrane</keyword>
<reference evidence="3" key="1">
    <citation type="journal article" date="2019" name="Int. J. Syst. Evol. Microbiol.">
        <title>The Global Catalogue of Microorganisms (GCM) 10K type strain sequencing project: providing services to taxonomists for standard genome sequencing and annotation.</title>
        <authorList>
            <consortium name="The Broad Institute Genomics Platform"/>
            <consortium name="The Broad Institute Genome Sequencing Center for Infectious Disease"/>
            <person name="Wu L."/>
            <person name="Ma J."/>
        </authorList>
    </citation>
    <scope>NUCLEOTIDE SEQUENCE [LARGE SCALE GENOMIC DNA]</scope>
    <source>
        <strain evidence="3">JCM 3272</strain>
    </source>
</reference>
<organism evidence="2 3">
    <name type="scientific">Dactylosporangium salmoneum</name>
    <dbReference type="NCBI Taxonomy" id="53361"/>
    <lineage>
        <taxon>Bacteria</taxon>
        <taxon>Bacillati</taxon>
        <taxon>Actinomycetota</taxon>
        <taxon>Actinomycetes</taxon>
        <taxon>Micromonosporales</taxon>
        <taxon>Micromonosporaceae</taxon>
        <taxon>Dactylosporangium</taxon>
    </lineage>
</organism>
<name>A0ABP5TBK1_9ACTN</name>
<evidence type="ECO:0000313" key="3">
    <source>
        <dbReference type="Proteomes" id="UP001501444"/>
    </source>
</evidence>
<comment type="caution">
    <text evidence="2">The sequence shown here is derived from an EMBL/GenBank/DDBJ whole genome shotgun (WGS) entry which is preliminary data.</text>
</comment>
<evidence type="ECO:0000313" key="2">
    <source>
        <dbReference type="EMBL" id="GAA2347229.1"/>
    </source>
</evidence>
<proteinExistence type="predicted"/>